<evidence type="ECO:0000256" key="4">
    <source>
        <dbReference type="ARBA" id="ARBA00023136"/>
    </source>
</evidence>
<feature type="transmembrane region" description="Helical" evidence="5">
    <location>
        <begin position="107"/>
        <end position="131"/>
    </location>
</feature>
<keyword evidence="3 5" id="KW-1133">Transmembrane helix</keyword>
<keyword evidence="4 5" id="KW-0472">Membrane</keyword>
<evidence type="ECO:0000256" key="5">
    <source>
        <dbReference type="RuleBase" id="RU363041"/>
    </source>
</evidence>
<keyword evidence="2 5" id="KW-0812">Transmembrane</keyword>
<dbReference type="RefSeq" id="WP_076980085.1">
    <property type="nucleotide sequence ID" value="NZ_CP019124.1"/>
</dbReference>
<accession>A0A1U7DJ87</accession>
<evidence type="ECO:0000256" key="3">
    <source>
        <dbReference type="ARBA" id="ARBA00022989"/>
    </source>
</evidence>
<sequence length="253" mass="25599">MSELLVWPGLAASAWVVAALAVLAGTMLQRLAGQGFGMIAAPMVAMVAPEFVPATLLLVGIAVGLSSTAVDLRLVERADLPAGFAGRAAGAVLAALVAQRLAGDPALVAWVVGGTVYLGIALSLLGVRVAISRLSLFGAGVTAGLMGTLTAVGAPPMALLYQYHEARRSAAMQNVFFFWGMTVSILALAWQGLVGLTDLVLALSLLPMVALGVALAGLVARGDPLGQGRARMRPVALGLAALAATALIVTRAI</sequence>
<dbReference type="AlphaFoldDB" id="A0A1U7DJ87"/>
<reference evidence="6 7" key="1">
    <citation type="submission" date="2017-01" db="EMBL/GenBank/DDBJ databases">
        <title>Genomic analysis of Xuhuaishuia manganoxidans DY6-4.</title>
        <authorList>
            <person name="Wang X."/>
        </authorList>
    </citation>
    <scope>NUCLEOTIDE SEQUENCE [LARGE SCALE GENOMIC DNA]</scope>
    <source>
        <strain evidence="6 7">DY6-4</strain>
    </source>
</reference>
<dbReference type="Pfam" id="PF01925">
    <property type="entry name" value="TauE"/>
    <property type="match status" value="1"/>
</dbReference>
<dbReference type="GO" id="GO:0005886">
    <property type="term" value="C:plasma membrane"/>
    <property type="evidence" value="ECO:0007669"/>
    <property type="project" value="UniProtKB-SubCell"/>
</dbReference>
<organism evidence="6 7">
    <name type="scientific">Brevirhabdus pacifica</name>
    <dbReference type="NCBI Taxonomy" id="1267768"/>
    <lineage>
        <taxon>Bacteria</taxon>
        <taxon>Pseudomonadati</taxon>
        <taxon>Pseudomonadota</taxon>
        <taxon>Alphaproteobacteria</taxon>
        <taxon>Rhodobacterales</taxon>
        <taxon>Paracoccaceae</taxon>
        <taxon>Brevirhabdus</taxon>
    </lineage>
</organism>
<feature type="transmembrane region" description="Helical" evidence="5">
    <location>
        <begin position="175"/>
        <end position="193"/>
    </location>
</feature>
<evidence type="ECO:0000313" key="7">
    <source>
        <dbReference type="Proteomes" id="UP000187266"/>
    </source>
</evidence>
<name>A0A1U7DJ87_9RHOB</name>
<comment type="subcellular location">
    <subcellularLocation>
        <location evidence="5">Cell membrane</location>
        <topology evidence="5">Multi-pass membrane protein</topology>
    </subcellularLocation>
    <subcellularLocation>
        <location evidence="1">Membrane</location>
        <topology evidence="1">Multi-pass membrane protein</topology>
    </subcellularLocation>
</comment>
<dbReference type="InterPro" id="IPR002781">
    <property type="entry name" value="TM_pro_TauE-like"/>
</dbReference>
<evidence type="ECO:0000256" key="2">
    <source>
        <dbReference type="ARBA" id="ARBA00022692"/>
    </source>
</evidence>
<evidence type="ECO:0000256" key="1">
    <source>
        <dbReference type="ARBA" id="ARBA00004141"/>
    </source>
</evidence>
<protein>
    <recommendedName>
        <fullName evidence="5">Probable membrane transporter protein</fullName>
    </recommendedName>
</protein>
<dbReference type="EMBL" id="CP019124">
    <property type="protein sequence ID" value="APX90064.1"/>
    <property type="molecule type" value="Genomic_DNA"/>
</dbReference>
<feature type="transmembrane region" description="Helical" evidence="5">
    <location>
        <begin position="137"/>
        <end position="163"/>
    </location>
</feature>
<feature type="transmembrane region" description="Helical" evidence="5">
    <location>
        <begin position="40"/>
        <end position="64"/>
    </location>
</feature>
<dbReference type="Proteomes" id="UP000187266">
    <property type="component" value="Chromosome"/>
</dbReference>
<comment type="similarity">
    <text evidence="5">Belongs to the 4-toluene sulfonate uptake permease (TSUP) (TC 2.A.102) family.</text>
</comment>
<gene>
    <name evidence="6" type="ORF">BV394_10330</name>
</gene>
<feature type="transmembrane region" description="Helical" evidence="5">
    <location>
        <begin position="232"/>
        <end position="250"/>
    </location>
</feature>
<feature type="transmembrane region" description="Helical" evidence="5">
    <location>
        <begin position="199"/>
        <end position="220"/>
    </location>
</feature>
<keyword evidence="7" id="KW-1185">Reference proteome</keyword>
<evidence type="ECO:0000313" key="6">
    <source>
        <dbReference type="EMBL" id="APX90064.1"/>
    </source>
</evidence>
<keyword evidence="5" id="KW-1003">Cell membrane</keyword>
<feature type="transmembrane region" description="Helical" evidence="5">
    <location>
        <begin position="6"/>
        <end position="28"/>
    </location>
</feature>
<proteinExistence type="inferred from homology"/>